<feature type="transmembrane region" description="Helical" evidence="7">
    <location>
        <begin position="42"/>
        <end position="61"/>
    </location>
</feature>
<protein>
    <submittedName>
        <fullName evidence="8">MFS transporter</fullName>
    </submittedName>
</protein>
<dbReference type="GO" id="GO:0005886">
    <property type="term" value="C:plasma membrane"/>
    <property type="evidence" value="ECO:0007669"/>
    <property type="project" value="UniProtKB-SubCell"/>
</dbReference>
<feature type="compositionally biased region" description="Basic residues" evidence="6">
    <location>
        <begin position="421"/>
        <end position="434"/>
    </location>
</feature>
<dbReference type="PANTHER" id="PTHR23513">
    <property type="entry name" value="INTEGRAL MEMBRANE EFFLUX PROTEIN-RELATED"/>
    <property type="match status" value="1"/>
</dbReference>
<dbReference type="GO" id="GO:0022857">
    <property type="term" value="F:transmembrane transporter activity"/>
    <property type="evidence" value="ECO:0007669"/>
    <property type="project" value="InterPro"/>
</dbReference>
<keyword evidence="3 7" id="KW-0812">Transmembrane</keyword>
<evidence type="ECO:0000256" key="6">
    <source>
        <dbReference type="SAM" id="MobiDB-lite"/>
    </source>
</evidence>
<dbReference type="Proteomes" id="UP000287866">
    <property type="component" value="Unassembled WGS sequence"/>
</dbReference>
<evidence type="ECO:0000256" key="2">
    <source>
        <dbReference type="ARBA" id="ARBA00022475"/>
    </source>
</evidence>
<dbReference type="CDD" id="cd06173">
    <property type="entry name" value="MFS_MefA_like"/>
    <property type="match status" value="1"/>
</dbReference>
<dbReference type="AlphaFoldDB" id="A0A8T6R8F4"/>
<feature type="region of interest" description="Disordered" evidence="6">
    <location>
        <begin position="404"/>
        <end position="458"/>
    </location>
</feature>
<dbReference type="PANTHER" id="PTHR23513:SF6">
    <property type="entry name" value="MAJOR FACILITATOR SUPERFAMILY ASSOCIATED DOMAIN-CONTAINING PROTEIN"/>
    <property type="match status" value="1"/>
</dbReference>
<feature type="transmembrane region" description="Helical" evidence="7">
    <location>
        <begin position="221"/>
        <end position="245"/>
    </location>
</feature>
<evidence type="ECO:0000256" key="4">
    <source>
        <dbReference type="ARBA" id="ARBA00022989"/>
    </source>
</evidence>
<dbReference type="InterPro" id="IPR036259">
    <property type="entry name" value="MFS_trans_sf"/>
</dbReference>
<proteinExistence type="predicted"/>
<keyword evidence="9" id="KW-1185">Reference proteome</keyword>
<reference evidence="8" key="1">
    <citation type="submission" date="2020-03" db="EMBL/GenBank/DDBJ databases">
        <title>Phycicoccus flavus sp. nov., a novel endophytic actinobacterium isolated from branch of Kandelia candel.</title>
        <authorList>
            <person name="Tuo L."/>
        </authorList>
    </citation>
    <scope>NUCLEOTIDE SEQUENCE</scope>
    <source>
        <strain evidence="8">CMS6Z-2</strain>
    </source>
</reference>
<dbReference type="InterPro" id="IPR011701">
    <property type="entry name" value="MFS"/>
</dbReference>
<feature type="compositionally biased region" description="Basic residues" evidence="6">
    <location>
        <begin position="447"/>
        <end position="458"/>
    </location>
</feature>
<keyword evidence="4 7" id="KW-1133">Transmembrane helix</keyword>
<accession>A0A8T6R8F4</accession>
<feature type="transmembrane region" description="Helical" evidence="7">
    <location>
        <begin position="257"/>
        <end position="278"/>
    </location>
</feature>
<sequence>MAANREFRLLWTGEGVSALGTMTTAVVLPLLAVTAFDAGPGWMGLLTAAAWLPYLVVGLPAGAWVDRLDARRVMIAADLAAALAVGSVPVAWLLGGLTLPQLVLAALASGTCAVFFRTAYGAFVPRVVRPEDLDVANGRLFGTEAAMQVAGPGLGGLLVRAVGGALAVAVDTVSYLVSALFLARMDPARLRPRADAPPRTALRREVADGVRVVARDPFLRFFAAQGALSNFALTGYQTLLVLFLVRDLGVGPGRVGLLLALGSAGGLVGSLVAARLAARSGNARALRWLQLLAGPAALLVPAAGPGAAAFLVPLGVALVGVGVVGANVVRSAFRQRYVPEHLLGRTSSASAVLVFGTMPLAGLVAGGLGGTLGLRPTILVMAALQLLTSLLVLVGPFRRGRDLPTGEATVAVPHEAPRSPATRRRPLPPPRRGRCVLSRAGGAAGGRARRRGRRRSRR</sequence>
<feature type="transmembrane region" description="Helical" evidence="7">
    <location>
        <begin position="378"/>
        <end position="397"/>
    </location>
</feature>
<dbReference type="Pfam" id="PF07690">
    <property type="entry name" value="MFS_1"/>
    <property type="match status" value="1"/>
</dbReference>
<organism evidence="8 9">
    <name type="scientific">Phycicoccus flavus</name>
    <dbReference type="NCBI Taxonomy" id="2502783"/>
    <lineage>
        <taxon>Bacteria</taxon>
        <taxon>Bacillati</taxon>
        <taxon>Actinomycetota</taxon>
        <taxon>Actinomycetes</taxon>
        <taxon>Micrococcales</taxon>
        <taxon>Intrasporangiaceae</taxon>
        <taxon>Phycicoccus</taxon>
    </lineage>
</organism>
<feature type="transmembrane region" description="Helical" evidence="7">
    <location>
        <begin position="350"/>
        <end position="372"/>
    </location>
</feature>
<gene>
    <name evidence="8" type="ORF">EPD83_016730</name>
</gene>
<evidence type="ECO:0000256" key="5">
    <source>
        <dbReference type="ARBA" id="ARBA00023136"/>
    </source>
</evidence>
<evidence type="ECO:0000256" key="3">
    <source>
        <dbReference type="ARBA" id="ARBA00022692"/>
    </source>
</evidence>
<keyword evidence="2" id="KW-1003">Cell membrane</keyword>
<feature type="transmembrane region" description="Helical" evidence="7">
    <location>
        <begin position="73"/>
        <end position="94"/>
    </location>
</feature>
<evidence type="ECO:0000256" key="7">
    <source>
        <dbReference type="SAM" id="Phobius"/>
    </source>
</evidence>
<comment type="caution">
    <text evidence="8">The sequence shown here is derived from an EMBL/GenBank/DDBJ whole genome shotgun (WGS) entry which is preliminary data.</text>
</comment>
<keyword evidence="5 7" id="KW-0472">Membrane</keyword>
<evidence type="ECO:0000313" key="9">
    <source>
        <dbReference type="Proteomes" id="UP000287866"/>
    </source>
</evidence>
<comment type="subcellular location">
    <subcellularLocation>
        <location evidence="1">Cell membrane</location>
        <topology evidence="1">Multi-pass membrane protein</topology>
    </subcellularLocation>
</comment>
<name>A0A8T6R8F4_9MICO</name>
<dbReference type="Gene3D" id="1.20.1250.20">
    <property type="entry name" value="MFS general substrate transporter like domains"/>
    <property type="match status" value="1"/>
</dbReference>
<dbReference type="SUPFAM" id="SSF103473">
    <property type="entry name" value="MFS general substrate transporter"/>
    <property type="match status" value="1"/>
</dbReference>
<feature type="transmembrane region" description="Helical" evidence="7">
    <location>
        <begin position="15"/>
        <end position="36"/>
    </location>
</feature>
<feature type="transmembrane region" description="Helical" evidence="7">
    <location>
        <begin position="157"/>
        <end position="183"/>
    </location>
</feature>
<feature type="transmembrane region" description="Helical" evidence="7">
    <location>
        <begin position="310"/>
        <end position="329"/>
    </location>
</feature>
<evidence type="ECO:0000256" key="1">
    <source>
        <dbReference type="ARBA" id="ARBA00004651"/>
    </source>
</evidence>
<feature type="transmembrane region" description="Helical" evidence="7">
    <location>
        <begin position="285"/>
        <end position="304"/>
    </location>
</feature>
<dbReference type="EMBL" id="SAYU02000071">
    <property type="protein sequence ID" value="NHA69690.1"/>
    <property type="molecule type" value="Genomic_DNA"/>
</dbReference>
<evidence type="ECO:0000313" key="8">
    <source>
        <dbReference type="EMBL" id="NHA69690.1"/>
    </source>
</evidence>